<dbReference type="AlphaFoldDB" id="A0A2V1ILZ1"/>
<sequence>MADKLLKEHLYGDLLSPTPGYSTDFALGMTYCLSFEAMLTAHLAFGMLGEMDDNVIQSHHLLLDAIAKSSEKVVVFCNKGGIAVPPAIRKVYSLMERNIFEVFDRRNHKANFHPKLWLIREINNDDSKDALLKLIVTSRNLSFTDTIDCIACLTGKVGPTSVNNKKHKPLIDFIRAVVKESNIGNDQKKSVLKLAADLARVEKFDVESPFEDYDFYPYLFNYDFGLPQAEDYLVGAESIIVSPFIDKTMISRLNPENRCKRTLITRKEYVDKNIFEKFKNKGGIYVTLDDLASRGIDLHAKIYHVWNGRNEQYLYLGSANATTSAFERNGEFLLRLKYKYGNTRSAQFLSDFYENGNSDNKFMPLNEPLENASSAIKWDAAESAMKELMCAEDLKARITRHRNGRFSIIVASNSMRLANDVFIAPLQKKDLLQRWTGRVTFEDLGADELSEFFIISATTPDGTHHNAVIKIETTGMPSDRDQEIYKGIIKSPNDFFRLLEIMLTDTPLQYISTEILHKEHTGNGIKPEENLSFPNLYEKMLKIAATNPKQIQEIGRLISKLSDDIVPPAFIKMYKLFVAATE</sequence>
<accession>A0A2V1ILZ1</accession>
<protein>
    <recommendedName>
        <fullName evidence="3">PLD phosphodiesterase domain-containing protein</fullName>
    </recommendedName>
</protein>
<dbReference type="RefSeq" id="WP_107033289.1">
    <property type="nucleotide sequence ID" value="NZ_PUEC01000040.1"/>
</dbReference>
<dbReference type="EMBL" id="PUEC01000040">
    <property type="protein sequence ID" value="PWB00492.1"/>
    <property type="molecule type" value="Genomic_DNA"/>
</dbReference>
<evidence type="ECO:0000313" key="1">
    <source>
        <dbReference type="EMBL" id="PWB00492.1"/>
    </source>
</evidence>
<dbReference type="SUPFAM" id="SSF56024">
    <property type="entry name" value="Phospholipase D/nuclease"/>
    <property type="match status" value="1"/>
</dbReference>
<evidence type="ECO:0000313" key="2">
    <source>
        <dbReference type="Proteomes" id="UP000244905"/>
    </source>
</evidence>
<reference evidence="2" key="1">
    <citation type="submission" date="2018-02" db="EMBL/GenBank/DDBJ databases">
        <authorList>
            <person name="Clavel T."/>
            <person name="Strowig T."/>
        </authorList>
    </citation>
    <scope>NUCLEOTIDE SEQUENCE [LARGE SCALE GENOMIC DNA]</scope>
    <source>
        <strain evidence="2">DSM 103720</strain>
    </source>
</reference>
<proteinExistence type="predicted"/>
<keyword evidence="2" id="KW-1185">Reference proteome</keyword>
<organism evidence="1 2">
    <name type="scientific">Duncaniella muris</name>
    <dbReference type="NCBI Taxonomy" id="2094150"/>
    <lineage>
        <taxon>Bacteria</taxon>
        <taxon>Pseudomonadati</taxon>
        <taxon>Bacteroidota</taxon>
        <taxon>Bacteroidia</taxon>
        <taxon>Bacteroidales</taxon>
        <taxon>Muribaculaceae</taxon>
        <taxon>Duncaniella</taxon>
    </lineage>
</organism>
<comment type="caution">
    <text evidence="1">The sequence shown here is derived from an EMBL/GenBank/DDBJ whole genome shotgun (WGS) entry which is preliminary data.</text>
</comment>
<dbReference type="Proteomes" id="UP000244905">
    <property type="component" value="Unassembled WGS sequence"/>
</dbReference>
<dbReference type="Gene3D" id="3.30.870.10">
    <property type="entry name" value="Endonuclease Chain A"/>
    <property type="match status" value="1"/>
</dbReference>
<name>A0A2V1ILZ1_9BACT</name>
<dbReference type="GeneID" id="82527174"/>
<gene>
    <name evidence="1" type="ORF">C5O23_12660</name>
</gene>
<evidence type="ECO:0008006" key="3">
    <source>
        <dbReference type="Google" id="ProtNLM"/>
    </source>
</evidence>